<protein>
    <submittedName>
        <fullName evidence="2">Uncharacterized protein</fullName>
    </submittedName>
</protein>
<gene>
    <name evidence="2" type="ORF">SAMN05444164_8144</name>
</gene>
<proteinExistence type="predicted"/>
<dbReference type="RefSeq" id="WP_244549884.1">
    <property type="nucleotide sequence ID" value="NZ_FNTH01000001.1"/>
</dbReference>
<evidence type="ECO:0000256" key="1">
    <source>
        <dbReference type="SAM" id="MobiDB-lite"/>
    </source>
</evidence>
<dbReference type="AlphaFoldDB" id="A0A1H5IX66"/>
<feature type="compositionally biased region" description="Polar residues" evidence="1">
    <location>
        <begin position="306"/>
        <end position="315"/>
    </location>
</feature>
<evidence type="ECO:0000313" key="2">
    <source>
        <dbReference type="EMBL" id="SEE44883.1"/>
    </source>
</evidence>
<evidence type="ECO:0000313" key="3">
    <source>
        <dbReference type="Proteomes" id="UP000198992"/>
    </source>
</evidence>
<sequence length="315" mass="33473">MNEQIQQKTIDLARGLFLVRYNGAEDKTSPPVVRVYADRTSLNNCNIITGPDAANGTLFAPETALVVSVARPSRLIVEVTAGRAGGSTAANIKIEPLTQGQPVGRPAVQPIGQPASQPFDTYEPEAGPDELSDIKLLAHVAGLGDVTVGPNTWIAGPAAPARIEGISLEWPNKPYDLNLQYAVKFARPQRGDNQFVPLGTFAGTRGRALAITGFSLEATGPGADRYAIAAETIFLGAPALRVTGNRIVVSGPSGREPLVGLKLSLEEHRTQAAPLAPRQPRHAEPAPPMPRQEAPRLEGRVRVFRSRQNAVKTAG</sequence>
<accession>A0A1H5IX66</accession>
<dbReference type="EMBL" id="FNTH01000001">
    <property type="protein sequence ID" value="SEE44883.1"/>
    <property type="molecule type" value="Genomic_DNA"/>
</dbReference>
<organism evidence="2 3">
    <name type="scientific">Bradyrhizobium erythrophlei</name>
    <dbReference type="NCBI Taxonomy" id="1437360"/>
    <lineage>
        <taxon>Bacteria</taxon>
        <taxon>Pseudomonadati</taxon>
        <taxon>Pseudomonadota</taxon>
        <taxon>Alphaproteobacteria</taxon>
        <taxon>Hyphomicrobiales</taxon>
        <taxon>Nitrobacteraceae</taxon>
        <taxon>Bradyrhizobium</taxon>
    </lineage>
</organism>
<name>A0A1H5IX66_9BRAD</name>
<feature type="region of interest" description="Disordered" evidence="1">
    <location>
        <begin position="269"/>
        <end position="315"/>
    </location>
</feature>
<dbReference type="Proteomes" id="UP000198992">
    <property type="component" value="Unassembled WGS sequence"/>
</dbReference>
<reference evidence="2 3" key="1">
    <citation type="submission" date="2016-10" db="EMBL/GenBank/DDBJ databases">
        <authorList>
            <person name="de Groot N.N."/>
        </authorList>
    </citation>
    <scope>NUCLEOTIDE SEQUENCE [LARGE SCALE GENOMIC DNA]</scope>
    <source>
        <strain evidence="2 3">MT12</strain>
    </source>
</reference>